<feature type="chain" id="PRO_5038664485" evidence="2">
    <location>
        <begin position="31"/>
        <end position="527"/>
    </location>
</feature>
<dbReference type="SUPFAM" id="SSF53187">
    <property type="entry name" value="Zn-dependent exopeptidases"/>
    <property type="match status" value="1"/>
</dbReference>
<dbReference type="InterPro" id="IPR003137">
    <property type="entry name" value="PA_domain"/>
</dbReference>
<feature type="domain" description="Peptidase M28" evidence="4">
    <location>
        <begin position="249"/>
        <end position="449"/>
    </location>
</feature>
<dbReference type="OrthoDB" id="345880at2"/>
<dbReference type="Pfam" id="PF04389">
    <property type="entry name" value="Peptidase_M28"/>
    <property type="match status" value="1"/>
</dbReference>
<evidence type="ECO:0000259" key="4">
    <source>
        <dbReference type="Pfam" id="PF04389"/>
    </source>
</evidence>
<gene>
    <name evidence="5" type="ORF">SAMN04488107_2183</name>
</gene>
<dbReference type="RefSeq" id="WP_089403866.1">
    <property type="nucleotide sequence ID" value="NZ_FZOH01000003.1"/>
</dbReference>
<dbReference type="EMBL" id="FZOH01000003">
    <property type="protein sequence ID" value="SNS31886.1"/>
    <property type="molecule type" value="Genomic_DNA"/>
</dbReference>
<evidence type="ECO:0000259" key="3">
    <source>
        <dbReference type="Pfam" id="PF02225"/>
    </source>
</evidence>
<sequence>MTRSRMVVGGLATVTALGVTTVLGMSSAAAVPNNNTAAKLTKAVTAEGVLDHLEALQAIADDNGGDRAAGRPGYDDSVAYVVEQLRAAGYTPEVQPFAFTYAEENSQLVRTSAPARTFVEGTDFLRNTFDTGSPEGTATGTLVPVEPGGTTAGCEATDFTGFAAGSIALIQRGGCPFATKALNAQAAGAAGVVIWNNTTGLINMIGPAAGLTIPAVFATIEAGSDLAATPGATVTVTVDYAAEERTTYNVIAQTSSGRTDNVVMAGAHLDSVQEGAGINDNGSGSAALLETAIQMQKVKPNNAVRFAWWGAEEEGLLGSEYYVGQLTDDEIADIGLYLNFDMIASPNYTTGIYDGDNSGGTAPEGFIPAGSAQIEDVFEGFYASRGLPYVDSEFSGRSDYGPFIAEGIPSGGLFTGAEVPKTAAEAAVFGGVAGASLDPCYHAECDNLTGEGQDEALYAALAEDYTLVGNVNVEALDQNSDALATAVITFAYDTSAVNAVPRSPGRSHGAGNSENAGQHGHGTDAAA</sequence>
<dbReference type="GO" id="GO:0008235">
    <property type="term" value="F:metalloexopeptidase activity"/>
    <property type="evidence" value="ECO:0007669"/>
    <property type="project" value="InterPro"/>
</dbReference>
<feature type="signal peptide" evidence="2">
    <location>
        <begin position="1"/>
        <end position="30"/>
    </location>
</feature>
<feature type="region of interest" description="Disordered" evidence="1">
    <location>
        <begin position="501"/>
        <end position="527"/>
    </location>
</feature>
<dbReference type="Gene3D" id="3.50.30.30">
    <property type="match status" value="1"/>
</dbReference>
<reference evidence="6" key="1">
    <citation type="submission" date="2017-06" db="EMBL/GenBank/DDBJ databases">
        <authorList>
            <person name="Varghese N."/>
            <person name="Submissions S."/>
        </authorList>
    </citation>
    <scope>NUCLEOTIDE SEQUENCE [LARGE SCALE GENOMIC DNA]</scope>
    <source>
        <strain evidence="6">DSM 45423</strain>
    </source>
</reference>
<organism evidence="5 6">
    <name type="scientific">Geodermatophilus saharensis</name>
    <dbReference type="NCBI Taxonomy" id="1137994"/>
    <lineage>
        <taxon>Bacteria</taxon>
        <taxon>Bacillati</taxon>
        <taxon>Actinomycetota</taxon>
        <taxon>Actinomycetes</taxon>
        <taxon>Geodermatophilales</taxon>
        <taxon>Geodermatophilaceae</taxon>
        <taxon>Geodermatophilus</taxon>
    </lineage>
</organism>
<evidence type="ECO:0000256" key="2">
    <source>
        <dbReference type="SAM" id="SignalP"/>
    </source>
</evidence>
<accession>A0A239DHI9</accession>
<evidence type="ECO:0000313" key="5">
    <source>
        <dbReference type="EMBL" id="SNS31886.1"/>
    </source>
</evidence>
<keyword evidence="2" id="KW-0732">Signal</keyword>
<dbReference type="InterPro" id="IPR045175">
    <property type="entry name" value="M28_fam"/>
</dbReference>
<evidence type="ECO:0000256" key="1">
    <source>
        <dbReference type="SAM" id="MobiDB-lite"/>
    </source>
</evidence>
<dbReference type="PANTHER" id="PTHR12147">
    <property type="entry name" value="METALLOPEPTIDASE M28 FAMILY MEMBER"/>
    <property type="match status" value="1"/>
</dbReference>
<dbReference type="GO" id="GO:0006508">
    <property type="term" value="P:proteolysis"/>
    <property type="evidence" value="ECO:0007669"/>
    <property type="project" value="InterPro"/>
</dbReference>
<dbReference type="InterPro" id="IPR007484">
    <property type="entry name" value="Peptidase_M28"/>
</dbReference>
<dbReference type="Proteomes" id="UP000198386">
    <property type="component" value="Unassembled WGS sequence"/>
</dbReference>
<proteinExistence type="predicted"/>
<feature type="domain" description="PA" evidence="3">
    <location>
        <begin position="139"/>
        <end position="226"/>
    </location>
</feature>
<keyword evidence="6" id="KW-1185">Reference proteome</keyword>
<name>A0A239DHI9_9ACTN</name>
<evidence type="ECO:0000313" key="6">
    <source>
        <dbReference type="Proteomes" id="UP000198386"/>
    </source>
</evidence>
<protein>
    <submittedName>
        <fullName evidence="5">PA domain-containing protein</fullName>
    </submittedName>
</protein>
<dbReference type="SUPFAM" id="SSF52025">
    <property type="entry name" value="PA domain"/>
    <property type="match status" value="1"/>
</dbReference>
<dbReference type="Gene3D" id="3.40.630.10">
    <property type="entry name" value="Zn peptidases"/>
    <property type="match status" value="1"/>
</dbReference>
<dbReference type="Pfam" id="PF02225">
    <property type="entry name" value="PA"/>
    <property type="match status" value="1"/>
</dbReference>
<dbReference type="PANTHER" id="PTHR12147:SF26">
    <property type="entry name" value="PEPTIDASE M28 DOMAIN-CONTAINING PROTEIN"/>
    <property type="match status" value="1"/>
</dbReference>
<dbReference type="InterPro" id="IPR046450">
    <property type="entry name" value="PA_dom_sf"/>
</dbReference>
<dbReference type="AlphaFoldDB" id="A0A239DHI9"/>